<gene>
    <name evidence="9" type="primary">AGL61_1</name>
    <name evidence="9" type="ORF">CK203_000698</name>
</gene>
<dbReference type="GO" id="GO:0045944">
    <property type="term" value="P:positive regulation of transcription by RNA polymerase II"/>
    <property type="evidence" value="ECO:0007669"/>
    <property type="project" value="InterPro"/>
</dbReference>
<evidence type="ECO:0000256" key="1">
    <source>
        <dbReference type="ARBA" id="ARBA00004123"/>
    </source>
</evidence>
<dbReference type="EMBL" id="QGNW01000001">
    <property type="protein sequence ID" value="RVX23944.1"/>
    <property type="molecule type" value="Genomic_DNA"/>
</dbReference>
<dbReference type="PROSITE" id="PS50066">
    <property type="entry name" value="MADS_BOX_2"/>
    <property type="match status" value="1"/>
</dbReference>
<dbReference type="CDD" id="cd00265">
    <property type="entry name" value="MADS_MEF2_like"/>
    <property type="match status" value="1"/>
</dbReference>
<keyword evidence="4" id="KW-0804">Transcription</keyword>
<evidence type="ECO:0000256" key="3">
    <source>
        <dbReference type="ARBA" id="ARBA00023125"/>
    </source>
</evidence>
<dbReference type="AlphaFoldDB" id="A0A438KRV4"/>
<feature type="coiled-coil region" evidence="6">
    <location>
        <begin position="218"/>
        <end position="245"/>
    </location>
</feature>
<reference evidence="9 10" key="1">
    <citation type="journal article" date="2018" name="PLoS Genet.">
        <title>Population sequencing reveals clonal diversity and ancestral inbreeding in the grapevine cultivar Chardonnay.</title>
        <authorList>
            <person name="Roach M.J."/>
            <person name="Johnson D.L."/>
            <person name="Bohlmann J."/>
            <person name="van Vuuren H.J."/>
            <person name="Jones S.J."/>
            <person name="Pretorius I.S."/>
            <person name="Schmidt S.A."/>
            <person name="Borneman A.R."/>
        </authorList>
    </citation>
    <scope>NUCLEOTIDE SEQUENCE [LARGE SCALE GENOMIC DNA]</scope>
    <source>
        <strain evidence="10">cv. Chardonnay</strain>
        <tissue evidence="9">Leaf</tissue>
    </source>
</reference>
<organism evidence="9 10">
    <name type="scientific">Vitis vinifera</name>
    <name type="common">Grape</name>
    <dbReference type="NCBI Taxonomy" id="29760"/>
    <lineage>
        <taxon>Eukaryota</taxon>
        <taxon>Viridiplantae</taxon>
        <taxon>Streptophyta</taxon>
        <taxon>Embryophyta</taxon>
        <taxon>Tracheophyta</taxon>
        <taxon>Spermatophyta</taxon>
        <taxon>Magnoliopsida</taxon>
        <taxon>eudicotyledons</taxon>
        <taxon>Gunneridae</taxon>
        <taxon>Pentapetalae</taxon>
        <taxon>rosids</taxon>
        <taxon>Vitales</taxon>
        <taxon>Vitaceae</taxon>
        <taxon>Viteae</taxon>
        <taxon>Vitis</taxon>
    </lineage>
</organism>
<evidence type="ECO:0000313" key="9">
    <source>
        <dbReference type="EMBL" id="RVX23944.1"/>
    </source>
</evidence>
<dbReference type="Pfam" id="PF00319">
    <property type="entry name" value="SRF-TF"/>
    <property type="match status" value="1"/>
</dbReference>
<dbReference type="Gene3D" id="3.40.1810.10">
    <property type="entry name" value="Transcription factor, MADS-box"/>
    <property type="match status" value="1"/>
</dbReference>
<evidence type="ECO:0000259" key="8">
    <source>
        <dbReference type="PROSITE" id="PS50066"/>
    </source>
</evidence>
<evidence type="ECO:0000256" key="5">
    <source>
        <dbReference type="ARBA" id="ARBA00023242"/>
    </source>
</evidence>
<accession>A0A438KRV4</accession>
<dbReference type="FunFam" id="3.40.1810.10:FF:000006">
    <property type="entry name" value="Agamous-like MADS-box protein AGL62"/>
    <property type="match status" value="1"/>
</dbReference>
<dbReference type="InterPro" id="IPR036879">
    <property type="entry name" value="TF_MADSbox_sf"/>
</dbReference>
<dbReference type="GO" id="GO:0046983">
    <property type="term" value="F:protein dimerization activity"/>
    <property type="evidence" value="ECO:0007669"/>
    <property type="project" value="InterPro"/>
</dbReference>
<keyword evidence="2" id="KW-0805">Transcription regulation</keyword>
<dbReference type="GO" id="GO:0000977">
    <property type="term" value="F:RNA polymerase II transcription regulatory region sequence-specific DNA binding"/>
    <property type="evidence" value="ECO:0007669"/>
    <property type="project" value="InterPro"/>
</dbReference>
<protein>
    <submittedName>
        <fullName evidence="9">Agamous-like MADS-box protein AGL61</fullName>
    </submittedName>
</protein>
<feature type="region of interest" description="Disordered" evidence="7">
    <location>
        <begin position="289"/>
        <end position="320"/>
    </location>
</feature>
<comment type="caution">
    <text evidence="9">The sequence shown here is derived from an EMBL/GenBank/DDBJ whole genome shotgun (WGS) entry which is preliminary data.</text>
</comment>
<dbReference type="InterPro" id="IPR002100">
    <property type="entry name" value="TF_MADSbox"/>
</dbReference>
<dbReference type="SMART" id="SM00432">
    <property type="entry name" value="MADS"/>
    <property type="match status" value="1"/>
</dbReference>
<keyword evidence="6" id="KW-0175">Coiled coil</keyword>
<evidence type="ECO:0000256" key="7">
    <source>
        <dbReference type="SAM" id="MobiDB-lite"/>
    </source>
</evidence>
<dbReference type="GO" id="GO:0005634">
    <property type="term" value="C:nucleus"/>
    <property type="evidence" value="ECO:0007669"/>
    <property type="project" value="UniProtKB-SubCell"/>
</dbReference>
<feature type="domain" description="MADS-box" evidence="8">
    <location>
        <begin position="134"/>
        <end position="194"/>
    </location>
</feature>
<name>A0A438KRV4_VITVI</name>
<evidence type="ECO:0000256" key="6">
    <source>
        <dbReference type="SAM" id="Coils"/>
    </source>
</evidence>
<keyword evidence="5" id="KW-0539">Nucleus</keyword>
<keyword evidence="3" id="KW-0238">DNA-binding</keyword>
<dbReference type="Proteomes" id="UP000288805">
    <property type="component" value="Unassembled WGS sequence"/>
</dbReference>
<proteinExistence type="predicted"/>
<evidence type="ECO:0000256" key="4">
    <source>
        <dbReference type="ARBA" id="ARBA00023163"/>
    </source>
</evidence>
<dbReference type="PANTHER" id="PTHR11945">
    <property type="entry name" value="MADS BOX PROTEIN"/>
    <property type="match status" value="1"/>
</dbReference>
<dbReference type="InterPro" id="IPR033896">
    <property type="entry name" value="MEF2-like_N"/>
</dbReference>
<evidence type="ECO:0000313" key="10">
    <source>
        <dbReference type="Proteomes" id="UP000288805"/>
    </source>
</evidence>
<comment type="subcellular location">
    <subcellularLocation>
        <location evidence="1">Nucleus</location>
    </subcellularLocation>
</comment>
<dbReference type="PRINTS" id="PR00404">
    <property type="entry name" value="MADSDOMAIN"/>
</dbReference>
<dbReference type="SUPFAM" id="SSF55455">
    <property type="entry name" value="SRF-like"/>
    <property type="match status" value="1"/>
</dbReference>
<evidence type="ECO:0000256" key="2">
    <source>
        <dbReference type="ARBA" id="ARBA00023015"/>
    </source>
</evidence>
<dbReference type="PANTHER" id="PTHR11945:SF733">
    <property type="entry name" value="AGAMOUS-LIKE MADS-BOX PROTEIN AGL61"/>
    <property type="match status" value="1"/>
</dbReference>
<sequence>MIKFSSIEWGARLSILVKRVLSGMGLAVDVGANVFNSRMSRRWPLEKSAARLTVEQLASRRSNVSFCQIAKLINIIASWRMWSKAYLRSSSPRTDLAKWELESPISNCGSPLCEGNLAFDSSSSRLEMERKTNAGRKKIEMKLISASDARQVTFSKRRSGLFKKASELATLCDSETAVIAFSPGGKAFSFGHPSVEAVINRYDGQSQALDAGDQSVQTDNLRELIQRYNALLDQLEVEKKRGEAIKRMGMEMKAKTWLLTPVENLNPTQLQILKVLMEDLKKRVYQQREELSKKARTPRPLLDLNTVEPDDPSASNPTRITPWREEEGIKLKIPILFCLNCFNDDGE</sequence>